<evidence type="ECO:0000313" key="5">
    <source>
        <dbReference type="Proteomes" id="UP000582213"/>
    </source>
</evidence>
<dbReference type="RefSeq" id="WP_156014896.1">
    <property type="nucleotide sequence ID" value="NZ_AP031374.1"/>
</dbReference>
<organism evidence="3 4">
    <name type="scientific">Sulfurisphaera ohwakuensis</name>
    <dbReference type="NCBI Taxonomy" id="69656"/>
    <lineage>
        <taxon>Archaea</taxon>
        <taxon>Thermoproteota</taxon>
        <taxon>Thermoprotei</taxon>
        <taxon>Sulfolobales</taxon>
        <taxon>Sulfolobaceae</taxon>
        <taxon>Sulfurisphaera</taxon>
    </lineage>
</organism>
<dbReference type="Proteomes" id="UP000427373">
    <property type="component" value="Chromosome"/>
</dbReference>
<keyword evidence="1" id="KW-1133">Transmembrane helix</keyword>
<evidence type="ECO:0000313" key="4">
    <source>
        <dbReference type="Proteomes" id="UP000427373"/>
    </source>
</evidence>
<keyword evidence="1" id="KW-0472">Membrane</keyword>
<accession>A0A650CHX8</accession>
<dbReference type="OrthoDB" id="43780at2157"/>
<dbReference type="EMBL" id="JACHFY010000005">
    <property type="protein sequence ID" value="MBB5253568.1"/>
    <property type="molecule type" value="Genomic_DNA"/>
</dbReference>
<evidence type="ECO:0000313" key="2">
    <source>
        <dbReference type="EMBL" id="MBB5253568.1"/>
    </source>
</evidence>
<dbReference type="KEGG" id="soh:D1869_09540"/>
<evidence type="ECO:0000256" key="1">
    <source>
        <dbReference type="SAM" id="Phobius"/>
    </source>
</evidence>
<keyword evidence="4" id="KW-1185">Reference proteome</keyword>
<reference evidence="2 5" key="2">
    <citation type="submission" date="2020-08" db="EMBL/GenBank/DDBJ databases">
        <title>Genomic Encyclopedia of Type Strains, Phase IV (KMG-IV): sequencing the most valuable type-strain genomes for metagenomic binning, comparative biology and taxonomic classification.</title>
        <authorList>
            <person name="Goeker M."/>
        </authorList>
    </citation>
    <scope>NUCLEOTIDE SEQUENCE [LARGE SCALE GENOMIC DNA]</scope>
    <source>
        <strain evidence="2 5">DSM 12421</strain>
    </source>
</reference>
<dbReference type="GeneID" id="95645019"/>
<keyword evidence="1" id="KW-0812">Transmembrane</keyword>
<evidence type="ECO:0000313" key="3">
    <source>
        <dbReference type="EMBL" id="QGR17412.1"/>
    </source>
</evidence>
<dbReference type="EMBL" id="CP045484">
    <property type="protein sequence ID" value="QGR17412.1"/>
    <property type="molecule type" value="Genomic_DNA"/>
</dbReference>
<dbReference type="AlphaFoldDB" id="A0A650CHX8"/>
<feature type="transmembrane region" description="Helical" evidence="1">
    <location>
        <begin position="131"/>
        <end position="148"/>
    </location>
</feature>
<gene>
    <name evidence="3" type="ORF">D1869_09540</name>
    <name evidence="2" type="ORF">HNQ62_001337</name>
</gene>
<sequence length="156" mass="17616">MKKVEEIKGYKGHIAINEEGKVIQAKNLENEEEWANVLKFNVEKGNEEAKELGFNKMNGFAMIGSNYSLAFMKGLGVVVDTRKADWQELFIYYTYSWSVLITGIVITALSIILFGLAFTPYMSWLAPEPRFYLPAILLIVGIVFLAASKSSMAYRL</sequence>
<protein>
    <submittedName>
        <fullName evidence="2">Roadblock/LC7 domain-containing protein</fullName>
    </submittedName>
</protein>
<proteinExistence type="predicted"/>
<name>A0A650CHX8_SULOH</name>
<dbReference type="Proteomes" id="UP000582213">
    <property type="component" value="Unassembled WGS sequence"/>
</dbReference>
<feature type="transmembrane region" description="Helical" evidence="1">
    <location>
        <begin position="92"/>
        <end position="119"/>
    </location>
</feature>
<reference evidence="3 4" key="1">
    <citation type="submission" date="2019-10" db="EMBL/GenBank/DDBJ databases">
        <title>Genome Sequences from Six Type Strain Members of the Archaeal Family Sulfolobaceae: Acidianus ambivalens, Acidianus infernus, Metallosphaera prunae, Stygiolobus azoricus, Sulfolobus metallicus, and Sulfurisphaera ohwakuensis.</title>
        <authorList>
            <person name="Counts J.A."/>
            <person name="Kelly R.M."/>
        </authorList>
    </citation>
    <scope>NUCLEOTIDE SEQUENCE [LARGE SCALE GENOMIC DNA]</scope>
    <source>
        <strain evidence="3 4">TA-1</strain>
    </source>
</reference>